<dbReference type="EMBL" id="UFZA01000003">
    <property type="protein sequence ID" value="STE74036.1"/>
    <property type="molecule type" value="Genomic_DNA"/>
</dbReference>
<dbReference type="Proteomes" id="UP000188967">
    <property type="component" value="Unassembled WGS sequence"/>
</dbReference>
<reference evidence="2" key="9">
    <citation type="submission" date="2023-10" db="EMBL/GenBank/DDBJ databases">
        <authorList>
            <person name="Leclercq S."/>
        </authorList>
    </citation>
    <scope>NUCLEOTIDE SEQUENCE</scope>
    <source>
        <strain evidence="2">F848</strain>
    </source>
</reference>
<evidence type="ECO:0000313" key="16">
    <source>
        <dbReference type="Proteomes" id="UP000234238"/>
    </source>
</evidence>
<dbReference type="Proteomes" id="UP000655659">
    <property type="component" value="Unassembled WGS sequence"/>
</dbReference>
<evidence type="ECO:0000313" key="7">
    <source>
        <dbReference type="EMBL" id="NEM86050.1"/>
    </source>
</evidence>
<evidence type="ECO:0000313" key="10">
    <source>
        <dbReference type="EMBL" id="SQP90653.1"/>
    </source>
</evidence>
<reference evidence="9 22" key="5">
    <citation type="submission" date="2018-10" db="EMBL/GenBank/DDBJ databases">
        <title>Comparison of Escherichia coli isolates recovered from retail chicken and from chicken fecal samples by antimicrobial susceptibility test and whole genome sequencing.</title>
        <authorList>
            <person name="Tang B."/>
            <person name="Ma Y."/>
            <person name="He X."/>
            <person name="Cao L."/>
            <person name="Xia X."/>
            <person name="Yang H."/>
        </authorList>
    </citation>
    <scope>NUCLEOTIDE SEQUENCE [LARGE SCALE GENOMIC DNA]</scope>
    <source>
        <strain evidence="9 22">CMJH98b</strain>
    </source>
</reference>
<dbReference type="Proteomes" id="UP000469708">
    <property type="component" value="Unassembled WGS sequence"/>
</dbReference>
<reference evidence="6" key="8">
    <citation type="submission" date="2021-01" db="EMBL/GenBank/DDBJ databases">
        <title>Genomes of Escherichia coli STEC strains from raw meat-based diets for companion animals.</title>
        <authorList>
            <person name="Stevens M.J.A."/>
            <person name="Stephan R."/>
        </authorList>
    </citation>
    <scope>NUCLEOTIDE SEQUENCE</scope>
    <source>
        <strain evidence="6">ATC7-7</strain>
    </source>
</reference>
<evidence type="ECO:0000313" key="19">
    <source>
        <dbReference type="Proteomes" id="UP000254159"/>
    </source>
</evidence>
<evidence type="ECO:0000313" key="22">
    <source>
        <dbReference type="Proteomes" id="UP000281340"/>
    </source>
</evidence>
<dbReference type="EMBL" id="MTPS01000331">
    <property type="protein sequence ID" value="ONG32950.1"/>
    <property type="molecule type" value="Genomic_DNA"/>
</dbReference>
<reference evidence="5 25" key="4">
    <citation type="submission" date="2018-08" db="EMBL/GenBank/DDBJ databases">
        <authorList>
            <consortium name="GenomeTrakr network: Whole genome sequencing for foodborne pathogen traceback"/>
        </authorList>
    </citation>
    <scope>NUCLEOTIDE SEQUENCE [LARGE SCALE GENOMIC DNA]</scope>
    <source>
        <strain evidence="5 25">AZ-TG60901</strain>
    </source>
</reference>
<evidence type="ECO:0000313" key="11">
    <source>
        <dbReference type="EMBL" id="STE74036.1"/>
    </source>
</evidence>
<dbReference type="GO" id="GO:0003677">
    <property type="term" value="F:DNA binding"/>
    <property type="evidence" value="ECO:0007669"/>
    <property type="project" value="UniProtKB-KW"/>
</dbReference>
<reference evidence="17 18" key="3">
    <citation type="submission" date="2018-06" db="EMBL/GenBank/DDBJ databases">
        <authorList>
            <consortium name="Pathogen Informatics"/>
            <person name="Doyle S."/>
        </authorList>
    </citation>
    <scope>NUCLEOTIDE SEQUENCE [LARGE SCALE GENOMIC DNA]</scope>
    <source>
        <strain evidence="11 21">NCTC10082</strain>
        <strain evidence="14 19">NCTC10865</strain>
        <strain evidence="13 20">NCTC11341</strain>
        <strain evidence="12 18">NCTC7927</strain>
        <strain evidence="10 17">VREC0535</strain>
    </source>
</reference>
<dbReference type="GeneID" id="86946548"/>
<evidence type="ECO:0000313" key="5">
    <source>
        <dbReference type="EMBL" id="EFM0516479.1"/>
    </source>
</evidence>
<dbReference type="AlphaFoldDB" id="A0A094Y501"/>
<accession>A0A094Y501</accession>
<protein>
    <submittedName>
        <fullName evidence="5">DNA-binding transcriptional repressor RacR</fullName>
    </submittedName>
    <submittedName>
        <fullName evidence="10">Rac prophage putative DNA-binding transcriptional regulator</fullName>
    </submittedName>
    <submittedName>
        <fullName evidence="1">Rac prophage repressor</fullName>
    </submittedName>
</protein>
<proteinExistence type="predicted"/>
<evidence type="ECO:0000313" key="23">
    <source>
        <dbReference type="Proteomes" id="UP000469708"/>
    </source>
</evidence>
<dbReference type="EMBL" id="AATJQG010000009">
    <property type="protein sequence ID" value="EFM0516479.1"/>
    <property type="molecule type" value="Genomic_DNA"/>
</dbReference>
<reference evidence="3 24" key="6">
    <citation type="submission" date="2019-06" db="EMBL/GenBank/DDBJ databases">
        <authorList>
            <consortium name="NARMS: The National Antimicrobial Resistance Monitoring System"/>
        </authorList>
    </citation>
    <scope>NUCLEOTIDE SEQUENCE [LARGE SCALE GENOMIC DNA]</scope>
    <source>
        <strain evidence="4 26">CVM N19EC0510</strain>
        <strain evidence="3 24">FSIS11921886</strain>
    </source>
</reference>
<dbReference type="Proteomes" id="UP000234238">
    <property type="component" value="Chromosome"/>
</dbReference>
<evidence type="ECO:0000313" key="25">
    <source>
        <dbReference type="Proteomes" id="UP000528504"/>
    </source>
</evidence>
<dbReference type="EMBL" id="CP024141">
    <property type="protein sequence ID" value="AUK01475.1"/>
    <property type="molecule type" value="Genomic_DNA"/>
</dbReference>
<dbReference type="Proteomes" id="UP000250671">
    <property type="component" value="Unassembled WGS sequence"/>
</dbReference>
<reference evidence="8 15" key="1">
    <citation type="submission" date="2017-01" db="EMBL/GenBank/DDBJ databases">
        <title>Draft genome sequence of an E. coli strain isolated from human, in Amazon, Brazil.</title>
        <authorList>
            <person name="Moura Q."/>
            <person name="Fernandes M.R."/>
            <person name="Cerdeira L."/>
            <person name="Vianello M."/>
            <person name="Souza T.A."/>
            <person name="Ienne S."/>
            <person name="Lincopan N."/>
        </authorList>
    </citation>
    <scope>NUCLEOTIDE SEQUENCE [LARGE SCALE GENOMIC DNA]</scope>
    <source>
        <strain evidence="8 15">ICBEcBL-II-13</strain>
    </source>
</reference>
<dbReference type="Proteomes" id="UP000281340">
    <property type="component" value="Unassembled WGS sequence"/>
</dbReference>
<dbReference type="EMBL" id="JAAGYI010000015">
    <property type="protein sequence ID" value="NEM86050.1"/>
    <property type="molecule type" value="Genomic_DNA"/>
</dbReference>
<evidence type="ECO:0000313" key="2">
    <source>
        <dbReference type="EMBL" id="CAK1209569.1"/>
    </source>
</evidence>
<dbReference type="Proteomes" id="UP000254428">
    <property type="component" value="Unassembled WGS sequence"/>
</dbReference>
<keyword evidence="5" id="KW-0238">DNA-binding</keyword>
<dbReference type="EMBL" id="UGAK01000003">
    <property type="protein sequence ID" value="STF94112.1"/>
    <property type="molecule type" value="Genomic_DNA"/>
</dbReference>
<dbReference type="Proteomes" id="UP001190091">
    <property type="component" value="Unassembled WGS sequence"/>
</dbReference>
<evidence type="ECO:0000313" key="9">
    <source>
        <dbReference type="EMBL" id="RLY56280.1"/>
    </source>
</evidence>
<dbReference type="Proteomes" id="UP000255164">
    <property type="component" value="Unassembled WGS sequence"/>
</dbReference>
<dbReference type="OMA" id="RCTHDEH"/>
<sequence>MLSGKDLGRAIEQAINKKIASGSVKSKAEVARHFKVQPPSIYDWIKKGSISKDKLPELWRFFSDVVGPEHWGLNEYPIPTPTNSDTKSELLDINNLYQAASDEIRAIVAFLLSGNATEPDWVDHDVRAYIAAMEMKVGKYLKALESERKSQNITKTGT</sequence>
<evidence type="ECO:0000313" key="24">
    <source>
        <dbReference type="Proteomes" id="UP000519859"/>
    </source>
</evidence>
<evidence type="ECO:0000313" key="18">
    <source>
        <dbReference type="Proteomes" id="UP000254043"/>
    </source>
</evidence>
<evidence type="ECO:0000313" key="6">
    <source>
        <dbReference type="EMBL" id="MBL6204034.1"/>
    </source>
</evidence>
<dbReference type="EMBL" id="RDDM01000145">
    <property type="protein sequence ID" value="RLY56280.1"/>
    <property type="molecule type" value="Genomic_DNA"/>
</dbReference>
<organism evidence="5 25">
    <name type="scientific">Escherichia coli</name>
    <dbReference type="NCBI Taxonomy" id="562"/>
    <lineage>
        <taxon>Bacteria</taxon>
        <taxon>Pseudomonadati</taxon>
        <taxon>Pseudomonadota</taxon>
        <taxon>Gammaproteobacteria</taxon>
        <taxon>Enterobacterales</taxon>
        <taxon>Enterobacteriaceae</taxon>
        <taxon>Escherichia</taxon>
    </lineage>
</organism>
<name>A0A094Y501_ECOLX</name>
<dbReference type="EMBL" id="AASDFP010000004">
    <property type="protein sequence ID" value="EFB2191229.1"/>
    <property type="molecule type" value="Genomic_DNA"/>
</dbReference>
<dbReference type="EMBL" id="UGCD01000002">
    <property type="protein sequence ID" value="STI18032.1"/>
    <property type="molecule type" value="Genomic_DNA"/>
</dbReference>
<dbReference type="Proteomes" id="UP000531463">
    <property type="component" value="Unassembled WGS sequence"/>
</dbReference>
<dbReference type="EMBL" id="JAETYU010000014">
    <property type="protein sequence ID" value="MBL6204034.1"/>
    <property type="molecule type" value="Genomic_DNA"/>
</dbReference>
<evidence type="ECO:0000313" key="14">
    <source>
        <dbReference type="EMBL" id="STI18032.1"/>
    </source>
</evidence>
<dbReference type="EMBL" id="AASWKH010000013">
    <property type="protein sequence ID" value="EFH6095973.1"/>
    <property type="molecule type" value="Genomic_DNA"/>
</dbReference>
<reference evidence="1 16" key="2">
    <citation type="submission" date="2017-10" db="EMBL/GenBank/DDBJ databases">
        <title>mcr-1 positive E.coli isolates in China.</title>
        <authorList>
            <person name="Li B."/>
            <person name="Wang X."/>
        </authorList>
    </citation>
    <scope>NUCLEOTIDE SEQUENCE [LARGE SCALE GENOMIC DNA]</scope>
    <source>
        <strain evidence="1 16">14EC029</strain>
    </source>
</reference>
<dbReference type="EMBL" id="UCZA01000064">
    <property type="protein sequence ID" value="SQP90653.1"/>
    <property type="molecule type" value="Genomic_DNA"/>
</dbReference>
<gene>
    <name evidence="5" type="primary">racR</name>
    <name evidence="5" type="synonym">rarC</name>
    <name evidence="8" type="ORF">BXT93_18825</name>
    <name evidence="5" type="ORF">CF22_002481</name>
    <name evidence="1" type="ORF">CR538_14270</name>
    <name evidence="9" type="ORF">EAI46_17385</name>
    <name evidence="2" type="ORF">FGAF848_17730</name>
    <name evidence="3" type="ORF">FIJ20_03150</name>
    <name evidence="7" type="ORF">G3V95_11125</name>
    <name evidence="4" type="ORF">GAI89_15150</name>
    <name evidence="6" type="ORF">JNA68_12595</name>
    <name evidence="11" type="ORF">NCTC10082_05236</name>
    <name evidence="14" type="ORF">NCTC10865_03352</name>
    <name evidence="13" type="ORF">NCTC11341_05231</name>
    <name evidence="12" type="ORF">NCTC7927_02936</name>
    <name evidence="10" type="ORF">SAMEA3752557_05487</name>
</gene>
<evidence type="ECO:0000313" key="20">
    <source>
        <dbReference type="Proteomes" id="UP000254428"/>
    </source>
</evidence>
<evidence type="ECO:0000313" key="13">
    <source>
        <dbReference type="EMBL" id="STH73516.1"/>
    </source>
</evidence>
<dbReference type="EMBL" id="CAUZHL010000002">
    <property type="protein sequence ID" value="CAK1209569.1"/>
    <property type="molecule type" value="Genomic_DNA"/>
</dbReference>
<evidence type="ECO:0000313" key="21">
    <source>
        <dbReference type="Proteomes" id="UP000255164"/>
    </source>
</evidence>
<dbReference type="Proteomes" id="UP000254043">
    <property type="component" value="Unassembled WGS sequence"/>
</dbReference>
<evidence type="ECO:0000313" key="15">
    <source>
        <dbReference type="Proteomes" id="UP000188967"/>
    </source>
</evidence>
<evidence type="ECO:0000313" key="4">
    <source>
        <dbReference type="EMBL" id="EFH6095973.1"/>
    </source>
</evidence>
<dbReference type="Proteomes" id="UP000254159">
    <property type="component" value="Unassembled WGS sequence"/>
</dbReference>
<reference evidence="7 23" key="7">
    <citation type="submission" date="2020-02" db="EMBL/GenBank/DDBJ databases">
        <authorList>
            <person name="Subbiah M."/>
            <person name="Call D."/>
        </authorList>
    </citation>
    <scope>NUCLEOTIDE SEQUENCE [LARGE SCALE GENOMIC DNA]</scope>
    <source>
        <strain evidence="7 23">8375wC2</strain>
    </source>
</reference>
<dbReference type="EMBL" id="UGBT01000002">
    <property type="protein sequence ID" value="STH73516.1"/>
    <property type="molecule type" value="Genomic_DNA"/>
</dbReference>
<evidence type="ECO:0000313" key="8">
    <source>
        <dbReference type="EMBL" id="ONG32950.1"/>
    </source>
</evidence>
<dbReference type="RefSeq" id="WP_000948459.1">
    <property type="nucleotide sequence ID" value="NZ_AP022105.1"/>
</dbReference>
<dbReference type="Proteomes" id="UP000519859">
    <property type="component" value="Unassembled WGS sequence"/>
</dbReference>
<evidence type="ECO:0000313" key="26">
    <source>
        <dbReference type="Proteomes" id="UP000531463"/>
    </source>
</evidence>
<evidence type="ECO:0000313" key="12">
    <source>
        <dbReference type="EMBL" id="STF94112.1"/>
    </source>
</evidence>
<evidence type="ECO:0000313" key="3">
    <source>
        <dbReference type="EMBL" id="EFB2191229.1"/>
    </source>
</evidence>
<dbReference type="Proteomes" id="UP000528504">
    <property type="component" value="Unassembled WGS sequence"/>
</dbReference>
<evidence type="ECO:0000313" key="1">
    <source>
        <dbReference type="EMBL" id="AUK01475.1"/>
    </source>
</evidence>
<evidence type="ECO:0000313" key="17">
    <source>
        <dbReference type="Proteomes" id="UP000250671"/>
    </source>
</evidence>